<accession>A0A1Y2DTV0</accession>
<dbReference type="GO" id="GO:0016020">
    <property type="term" value="C:membrane"/>
    <property type="evidence" value="ECO:0007669"/>
    <property type="project" value="UniProtKB-SubCell"/>
</dbReference>
<name>A0A1Y2DTV0_9BASI</name>
<dbReference type="InterPro" id="IPR008521">
    <property type="entry name" value="Mg_trans_NIPA"/>
</dbReference>
<feature type="region of interest" description="Disordered" evidence="5">
    <location>
        <begin position="464"/>
        <end position="566"/>
    </location>
</feature>
<dbReference type="InterPro" id="IPR037185">
    <property type="entry name" value="EmrE-like"/>
</dbReference>
<proteinExistence type="predicted"/>
<feature type="transmembrane region" description="Helical" evidence="6">
    <location>
        <begin position="20"/>
        <end position="42"/>
    </location>
</feature>
<evidence type="ECO:0000256" key="2">
    <source>
        <dbReference type="ARBA" id="ARBA00022692"/>
    </source>
</evidence>
<protein>
    <recommendedName>
        <fullName evidence="9">Magnesium transporter NIPA-domain-containing protein</fullName>
    </recommendedName>
</protein>
<evidence type="ECO:0000313" key="7">
    <source>
        <dbReference type="EMBL" id="ORY62722.1"/>
    </source>
</evidence>
<gene>
    <name evidence="7" type="ORF">BCR35DRAFT_308959</name>
</gene>
<dbReference type="PANTHER" id="PTHR12570">
    <property type="match status" value="1"/>
</dbReference>
<comment type="subcellular location">
    <subcellularLocation>
        <location evidence="1">Membrane</location>
        <topology evidence="1">Multi-pass membrane protein</topology>
    </subcellularLocation>
</comment>
<feature type="transmembrane region" description="Helical" evidence="6">
    <location>
        <begin position="91"/>
        <end position="112"/>
    </location>
</feature>
<feature type="transmembrane region" description="Helical" evidence="6">
    <location>
        <begin position="165"/>
        <end position="185"/>
    </location>
</feature>
<dbReference type="OrthoDB" id="165382at2759"/>
<evidence type="ECO:0000256" key="1">
    <source>
        <dbReference type="ARBA" id="ARBA00004141"/>
    </source>
</evidence>
<dbReference type="EMBL" id="MCGR01000070">
    <property type="protein sequence ID" value="ORY62722.1"/>
    <property type="molecule type" value="Genomic_DNA"/>
</dbReference>
<dbReference type="SUPFAM" id="SSF103481">
    <property type="entry name" value="Multidrug resistance efflux transporter EmrE"/>
    <property type="match status" value="1"/>
</dbReference>
<dbReference type="GO" id="GO:0015095">
    <property type="term" value="F:magnesium ion transmembrane transporter activity"/>
    <property type="evidence" value="ECO:0007669"/>
    <property type="project" value="InterPro"/>
</dbReference>
<evidence type="ECO:0000256" key="6">
    <source>
        <dbReference type="SAM" id="Phobius"/>
    </source>
</evidence>
<keyword evidence="3 6" id="KW-1133">Transmembrane helix</keyword>
<evidence type="ECO:0000313" key="8">
    <source>
        <dbReference type="Proteomes" id="UP000193467"/>
    </source>
</evidence>
<feature type="transmembrane region" description="Helical" evidence="6">
    <location>
        <begin position="63"/>
        <end position="85"/>
    </location>
</feature>
<dbReference type="Gene3D" id="1.10.3730.20">
    <property type="match status" value="1"/>
</dbReference>
<evidence type="ECO:0000256" key="3">
    <source>
        <dbReference type="ARBA" id="ARBA00022989"/>
    </source>
</evidence>
<dbReference type="PANTHER" id="PTHR12570:SF82">
    <property type="entry name" value="NIPA-LIKE PROTEIN 3"/>
    <property type="match status" value="1"/>
</dbReference>
<feature type="transmembrane region" description="Helical" evidence="6">
    <location>
        <begin position="119"/>
        <end position="136"/>
    </location>
</feature>
<dbReference type="STRING" id="106004.A0A1Y2DTV0"/>
<evidence type="ECO:0000256" key="4">
    <source>
        <dbReference type="ARBA" id="ARBA00023136"/>
    </source>
</evidence>
<feature type="compositionally biased region" description="Basic and acidic residues" evidence="5">
    <location>
        <begin position="525"/>
        <end position="539"/>
    </location>
</feature>
<dbReference type="Pfam" id="PF05653">
    <property type="entry name" value="Mg_trans_NIPA"/>
    <property type="match status" value="1"/>
</dbReference>
<feature type="transmembrane region" description="Helical" evidence="6">
    <location>
        <begin position="311"/>
        <end position="330"/>
    </location>
</feature>
<reference evidence="7 8" key="1">
    <citation type="submission" date="2016-07" db="EMBL/GenBank/DDBJ databases">
        <title>Pervasive Adenine N6-methylation of Active Genes in Fungi.</title>
        <authorList>
            <consortium name="DOE Joint Genome Institute"/>
            <person name="Mondo S.J."/>
            <person name="Dannebaum R.O."/>
            <person name="Kuo R.C."/>
            <person name="Labutti K."/>
            <person name="Haridas S."/>
            <person name="Kuo A."/>
            <person name="Salamov A."/>
            <person name="Ahrendt S.R."/>
            <person name="Lipzen A."/>
            <person name="Sullivan W."/>
            <person name="Andreopoulos W.B."/>
            <person name="Clum A."/>
            <person name="Lindquist E."/>
            <person name="Daum C."/>
            <person name="Ramamoorthy G.K."/>
            <person name="Gryganskyi A."/>
            <person name="Culley D."/>
            <person name="Magnuson J.K."/>
            <person name="James T.Y."/>
            <person name="O'Malley M.A."/>
            <person name="Stajich J.E."/>
            <person name="Spatafora J.W."/>
            <person name="Visel A."/>
            <person name="Grigoriev I.V."/>
        </authorList>
    </citation>
    <scope>NUCLEOTIDE SEQUENCE [LARGE SCALE GENOMIC DNA]</scope>
    <source>
        <strain evidence="7 8">62-1032</strain>
    </source>
</reference>
<dbReference type="InParanoid" id="A0A1Y2DTV0"/>
<feature type="region of interest" description="Disordered" evidence="5">
    <location>
        <begin position="396"/>
        <end position="440"/>
    </location>
</feature>
<feature type="transmembrane region" description="Helical" evidence="6">
    <location>
        <begin position="342"/>
        <end position="363"/>
    </location>
</feature>
<organism evidence="7 8">
    <name type="scientific">Leucosporidium creatinivorum</name>
    <dbReference type="NCBI Taxonomy" id="106004"/>
    <lineage>
        <taxon>Eukaryota</taxon>
        <taxon>Fungi</taxon>
        <taxon>Dikarya</taxon>
        <taxon>Basidiomycota</taxon>
        <taxon>Pucciniomycotina</taxon>
        <taxon>Microbotryomycetes</taxon>
        <taxon>Leucosporidiales</taxon>
        <taxon>Leucosporidium</taxon>
    </lineage>
</organism>
<feature type="compositionally biased region" description="Basic and acidic residues" evidence="5">
    <location>
        <begin position="554"/>
        <end position="566"/>
    </location>
</feature>
<keyword evidence="2 6" id="KW-0812">Transmembrane</keyword>
<evidence type="ECO:0000256" key="5">
    <source>
        <dbReference type="SAM" id="MobiDB-lite"/>
    </source>
</evidence>
<dbReference type="AlphaFoldDB" id="A0A1Y2DTV0"/>
<keyword evidence="8" id="KW-1185">Reference proteome</keyword>
<evidence type="ECO:0008006" key="9">
    <source>
        <dbReference type="Google" id="ProtNLM"/>
    </source>
</evidence>
<dbReference type="Proteomes" id="UP000193467">
    <property type="component" value="Unassembled WGS sequence"/>
</dbReference>
<keyword evidence="4 6" id="KW-0472">Membrane</keyword>
<comment type="caution">
    <text evidence="7">The sequence shown here is derived from an EMBL/GenBank/DDBJ whole genome shotgun (WGS) entry which is preliminary data.</text>
</comment>
<sequence>MQNETDLYADYKSYTAVDFIIGLFIVLGASLANALGLNVTKLDFTRQEALPPASRRPDWQRPYWYLGLILYVASQVIGSTLALEFLRAEYVAPLGSTSLIFNVVFAYLLAGIPVTRTDVYGTLTIVLGVVGVVAFGNHRAQTDFDKESNLSLSLLKEIWARKEWVAYYSALQVTTASFFWLSTIVHQVCMARITDERGDAEREADIEGMLDGGGGRRGSIEGAGFVAKARRWKAGFDKSHGQLRRRVRRMVEKYSQSRPDSTIRKLAGLCWSVTGGLLAGQTLILAKSGVKLVTSAINKTDPNEANQFTSVLPWIIIILLVVAAVTQVYCLNASLKCYDSTFTVPIFFATYTTSGFCNSLAYLDEFHTYQVWVFICIWLSIAVLVAGVVMLSMKKPPARPRASSTSRAEAGQLGDDGLEMGKLDTPSSEHPPSLPLGLGEDKAIEGPRQGFFSKWFGGLPADAPLAAGGSGSGASGEESRKHRRKGAQRLDDGPDDADSVLDAPSVRGGAAIELDEVDGLEFGEGSERKERNPFGDEARVGGGPAGEDEFGEFEEAHETREGRRIA</sequence>
<feature type="transmembrane region" description="Helical" evidence="6">
    <location>
        <begin position="369"/>
        <end position="391"/>
    </location>
</feature>